<keyword evidence="2" id="KW-1185">Reference proteome</keyword>
<dbReference type="EMBL" id="JAHQCS010000135">
    <property type="protein sequence ID" value="MBU9713408.1"/>
    <property type="molecule type" value="Genomic_DNA"/>
</dbReference>
<proteinExistence type="predicted"/>
<evidence type="ECO:0000313" key="1">
    <source>
        <dbReference type="EMBL" id="MBU9713408.1"/>
    </source>
</evidence>
<sequence length="55" mass="6592">MSKFKITLDEFKEGDYKIEFDRIPIFFDCDVKKHINRLYITYEQGKLTLNDSGLN</sequence>
<dbReference type="Proteomes" id="UP000784880">
    <property type="component" value="Unassembled WGS sequence"/>
</dbReference>
<protein>
    <submittedName>
        <fullName evidence="1">Uncharacterized protein</fullName>
    </submittedName>
</protein>
<gene>
    <name evidence="1" type="ORF">KS419_16895</name>
</gene>
<organism evidence="1 2">
    <name type="scientific">Evansella tamaricis</name>
    <dbReference type="NCBI Taxonomy" id="2069301"/>
    <lineage>
        <taxon>Bacteria</taxon>
        <taxon>Bacillati</taxon>
        <taxon>Bacillota</taxon>
        <taxon>Bacilli</taxon>
        <taxon>Bacillales</taxon>
        <taxon>Bacillaceae</taxon>
        <taxon>Evansella</taxon>
    </lineage>
</organism>
<name>A0ABS6JM66_9BACI</name>
<reference evidence="1 2" key="1">
    <citation type="submission" date="2021-06" db="EMBL/GenBank/DDBJ databases">
        <title>Bacillus sp. RD4P76, an endophyte from a halophyte.</title>
        <authorList>
            <person name="Sun J.-Q."/>
        </authorList>
    </citation>
    <scope>NUCLEOTIDE SEQUENCE [LARGE SCALE GENOMIC DNA]</scope>
    <source>
        <strain evidence="1 2">CGMCC 1.15917</strain>
    </source>
</reference>
<accession>A0ABS6JM66</accession>
<evidence type="ECO:0000313" key="2">
    <source>
        <dbReference type="Proteomes" id="UP000784880"/>
    </source>
</evidence>
<dbReference type="RefSeq" id="WP_217067567.1">
    <property type="nucleotide sequence ID" value="NZ_JAHQCS010000135.1"/>
</dbReference>
<comment type="caution">
    <text evidence="1">The sequence shown here is derived from an EMBL/GenBank/DDBJ whole genome shotgun (WGS) entry which is preliminary data.</text>
</comment>